<dbReference type="PANTHER" id="PTHR11214:SF334">
    <property type="entry name" value="HEXOSYLTRANSFERASE"/>
    <property type="match status" value="1"/>
</dbReference>
<dbReference type="GeneID" id="106458938"/>
<evidence type="ECO:0000256" key="3">
    <source>
        <dbReference type="ARBA" id="ARBA00022676"/>
    </source>
</evidence>
<evidence type="ECO:0000256" key="2">
    <source>
        <dbReference type="ARBA" id="ARBA00008661"/>
    </source>
</evidence>
<organism evidence="11 12">
    <name type="scientific">Limulus polyphemus</name>
    <name type="common">Atlantic horseshoe crab</name>
    <dbReference type="NCBI Taxonomy" id="6850"/>
    <lineage>
        <taxon>Eukaryota</taxon>
        <taxon>Metazoa</taxon>
        <taxon>Ecdysozoa</taxon>
        <taxon>Arthropoda</taxon>
        <taxon>Chelicerata</taxon>
        <taxon>Merostomata</taxon>
        <taxon>Xiphosura</taxon>
        <taxon>Limulidae</taxon>
        <taxon>Limulus</taxon>
    </lineage>
</organism>
<evidence type="ECO:0000256" key="7">
    <source>
        <dbReference type="ARBA" id="ARBA00022989"/>
    </source>
</evidence>
<evidence type="ECO:0000256" key="8">
    <source>
        <dbReference type="ARBA" id="ARBA00023034"/>
    </source>
</evidence>
<dbReference type="InterPro" id="IPR002659">
    <property type="entry name" value="Glyco_trans_31"/>
</dbReference>
<dbReference type="RefSeq" id="XP_013773960.1">
    <property type="nucleotide sequence ID" value="XM_013918506.1"/>
</dbReference>
<reference evidence="12" key="1">
    <citation type="submission" date="2025-08" db="UniProtKB">
        <authorList>
            <consortium name="RefSeq"/>
        </authorList>
    </citation>
    <scope>IDENTIFICATION</scope>
    <source>
        <tissue evidence="12">Muscle</tissue>
    </source>
</reference>
<evidence type="ECO:0000313" key="11">
    <source>
        <dbReference type="Proteomes" id="UP000694941"/>
    </source>
</evidence>
<name>A0ABM1B3C9_LIMPO</name>
<dbReference type="Pfam" id="PF01762">
    <property type="entry name" value="Galactosyl_T"/>
    <property type="match status" value="1"/>
</dbReference>
<dbReference type="PANTHER" id="PTHR11214">
    <property type="entry name" value="BETA-1,3-N-ACETYLGLUCOSAMINYLTRANSFERASE"/>
    <property type="match status" value="1"/>
</dbReference>
<proteinExistence type="inferred from homology"/>
<keyword evidence="4" id="KW-0808">Transferase</keyword>
<evidence type="ECO:0000256" key="10">
    <source>
        <dbReference type="RuleBase" id="RU363063"/>
    </source>
</evidence>
<evidence type="ECO:0000256" key="6">
    <source>
        <dbReference type="ARBA" id="ARBA00022968"/>
    </source>
</evidence>
<evidence type="ECO:0000256" key="9">
    <source>
        <dbReference type="ARBA" id="ARBA00023136"/>
    </source>
</evidence>
<dbReference type="Proteomes" id="UP000694941">
    <property type="component" value="Unplaced"/>
</dbReference>
<keyword evidence="8 10" id="KW-0333">Golgi apparatus</keyword>
<keyword evidence="6" id="KW-0735">Signal-anchor</keyword>
<evidence type="ECO:0000256" key="4">
    <source>
        <dbReference type="ARBA" id="ARBA00022679"/>
    </source>
</evidence>
<evidence type="ECO:0000256" key="5">
    <source>
        <dbReference type="ARBA" id="ARBA00022692"/>
    </source>
</evidence>
<evidence type="ECO:0000256" key="1">
    <source>
        <dbReference type="ARBA" id="ARBA00004323"/>
    </source>
</evidence>
<sequence length="342" mass="39123">MILTYLSSYKLFLSPIYVTPKPTATSLAQLYGQNLSSQIFIESSVNIEPSLPFLEDTNSTLYLRVQQFQFTINQPKLCDGIYGNQEKAIVVVCSAISNFLLRQAVRTTWSSEATTHGNFSSVRVVFLLGMSTDNKTEQLVHSESVKYSDVIQANFIDSYKNLTLKSALMLRWVTEFCNSVNILVKIDDDTYLNLEKLMKKIRSSHPSNSLKIHGLTFGRSRPVRKQNHKWFVSVKEFPYRHYPEYASGPMYFMPVEAARRLYGVVETTRYISMEDVFVTGLCAEKAGIKRAKVAGIKTLGSGSFRLHACAFSRELAIHHITYRMLITRWKYFQLVKSKCKSY</sequence>
<accession>A0ABM1B3C9</accession>
<dbReference type="Gene3D" id="3.90.550.50">
    <property type="match status" value="1"/>
</dbReference>
<protein>
    <recommendedName>
        <fullName evidence="10">Hexosyltransferase</fullName>
        <ecNumber evidence="10">2.4.1.-</ecNumber>
    </recommendedName>
</protein>
<gene>
    <name evidence="12" type="primary">LOC106458938</name>
</gene>
<comment type="subcellular location">
    <subcellularLocation>
        <location evidence="1 10">Golgi apparatus membrane</location>
        <topology evidence="1 10">Single-pass type II membrane protein</topology>
    </subcellularLocation>
</comment>
<keyword evidence="3 10" id="KW-0328">Glycosyltransferase</keyword>
<keyword evidence="7" id="KW-1133">Transmembrane helix</keyword>
<comment type="similarity">
    <text evidence="2 10">Belongs to the glycosyltransferase 31 family.</text>
</comment>
<keyword evidence="5" id="KW-0812">Transmembrane</keyword>
<dbReference type="EC" id="2.4.1.-" evidence="10"/>
<keyword evidence="9" id="KW-0472">Membrane</keyword>
<keyword evidence="11" id="KW-1185">Reference proteome</keyword>
<evidence type="ECO:0000313" key="12">
    <source>
        <dbReference type="RefSeq" id="XP_013773960.1"/>
    </source>
</evidence>